<dbReference type="InterPro" id="IPR056884">
    <property type="entry name" value="NPHP3-like_N"/>
</dbReference>
<dbReference type="InterPro" id="IPR056125">
    <property type="entry name" value="DUF7708"/>
</dbReference>
<dbReference type="PANTHER" id="PTHR40619:SF3">
    <property type="entry name" value="FUNGAL STAND N-TERMINAL GOODBYE DOMAIN-CONTAINING PROTEIN"/>
    <property type="match status" value="1"/>
</dbReference>
<accession>A0A6A6GFC5</accession>
<feature type="domain" description="Nephrocystin 3-like N-terminal" evidence="3">
    <location>
        <begin position="393"/>
        <end position="565"/>
    </location>
</feature>
<sequence length="615" mass="69807">MPENDFSIVRQNSLQIAEFARHVTRRETGSDGHHLPEVDRRLLRFVTANEQRDNVQVDSVIWKQADIECKKFLTSAVRAQKQLGQKVPIIQDVELERTDWSSVAEFIKTQANAYESGQVAGGNAPLRKCFRKFSENAQSLDRWLAFLPNTLYTAPLSGSIKIVLQCAQTLHEVRDDVLKTFAEIPDVFLDIRKYTELYHDRDMQIAAAQLYISLAIIMRTILEYMVKSSFKKAVRSILGRSPAPDFAAAKDGLEQARLKFGQTGKRCLHERLGGIERTLLHVSRDVYDVHGCVQSISDRLRAGEVRTEASKKEIMGLFYMLFQANRELTDELRYSQRTARRTAMDVTNLLDSLIRNGYEPETEIAEVDEIVSLSLRSDVNSLRMLERAAFVKESEEFQDWIFSPRSSFLFVQDCQRSAQPPSSLSTLCSELHQALSLTHGCTSAIHFCSDRSAGSARLPKDGKTMLRDILGQLLDCWQVDWPKPELTADMIDGINQNSTRALSETVHSVLSTLTLPHIIFIFIDSVDEYDYIEDRATAERVLQFIMSTVEELSINEHYIVKVLITAPSQCSFSSMADGLASAHVLHLPSVVNMGLRREDRFQSVEAFIDRASQWR</sequence>
<evidence type="ECO:0000259" key="2">
    <source>
        <dbReference type="Pfam" id="PF24809"/>
    </source>
</evidence>
<organism evidence="4 5">
    <name type="scientific">Elsinoe ampelina</name>
    <dbReference type="NCBI Taxonomy" id="302913"/>
    <lineage>
        <taxon>Eukaryota</taxon>
        <taxon>Fungi</taxon>
        <taxon>Dikarya</taxon>
        <taxon>Ascomycota</taxon>
        <taxon>Pezizomycotina</taxon>
        <taxon>Dothideomycetes</taxon>
        <taxon>Dothideomycetidae</taxon>
        <taxon>Myriangiales</taxon>
        <taxon>Elsinoaceae</taxon>
        <taxon>Elsinoe</taxon>
    </lineage>
</organism>
<dbReference type="Proteomes" id="UP000799538">
    <property type="component" value="Unassembled WGS sequence"/>
</dbReference>
<proteinExistence type="predicted"/>
<dbReference type="OrthoDB" id="5419927at2759"/>
<gene>
    <name evidence="4" type="ORF">BDZ85DRAFT_260853</name>
</gene>
<name>A0A6A6GFC5_9PEZI</name>
<dbReference type="Pfam" id="PF24883">
    <property type="entry name" value="NPHP3_N"/>
    <property type="match status" value="1"/>
</dbReference>
<dbReference type="EMBL" id="ML992505">
    <property type="protein sequence ID" value="KAF2224381.1"/>
    <property type="molecule type" value="Genomic_DNA"/>
</dbReference>
<dbReference type="Pfam" id="PF24809">
    <property type="entry name" value="DUF7708"/>
    <property type="match status" value="1"/>
</dbReference>
<keyword evidence="5" id="KW-1185">Reference proteome</keyword>
<evidence type="ECO:0000313" key="5">
    <source>
        <dbReference type="Proteomes" id="UP000799538"/>
    </source>
</evidence>
<keyword evidence="1" id="KW-0677">Repeat</keyword>
<dbReference type="PANTHER" id="PTHR40619">
    <property type="entry name" value="FUNGAL STAND N-TERMINAL GOODBYE DOMAIN-CONTAINING PROTEIN"/>
    <property type="match status" value="1"/>
</dbReference>
<dbReference type="AlphaFoldDB" id="A0A6A6GFC5"/>
<protein>
    <submittedName>
        <fullName evidence="4">Uncharacterized protein</fullName>
    </submittedName>
</protein>
<reference evidence="5" key="1">
    <citation type="journal article" date="2020" name="Stud. Mycol.">
        <title>101 Dothideomycetes genomes: A test case for predicting lifestyles and emergence of pathogens.</title>
        <authorList>
            <person name="Haridas S."/>
            <person name="Albert R."/>
            <person name="Binder M."/>
            <person name="Bloem J."/>
            <person name="LaButti K."/>
            <person name="Salamov A."/>
            <person name="Andreopoulos B."/>
            <person name="Baker S."/>
            <person name="Barry K."/>
            <person name="Bills G."/>
            <person name="Bluhm B."/>
            <person name="Cannon C."/>
            <person name="Castanera R."/>
            <person name="Culley D."/>
            <person name="Daum C."/>
            <person name="Ezra D."/>
            <person name="Gonzalez J."/>
            <person name="Henrissat B."/>
            <person name="Kuo A."/>
            <person name="Liang C."/>
            <person name="Lipzen A."/>
            <person name="Lutzoni F."/>
            <person name="Magnuson J."/>
            <person name="Mondo S."/>
            <person name="Nolan M."/>
            <person name="Ohm R."/>
            <person name="Pangilinan J."/>
            <person name="Park H.-J."/>
            <person name="Ramirez L."/>
            <person name="Alfaro M."/>
            <person name="Sun H."/>
            <person name="Tritt A."/>
            <person name="Yoshinaga Y."/>
            <person name="Zwiers L.-H."/>
            <person name="Turgeon B."/>
            <person name="Goodwin S."/>
            <person name="Spatafora J."/>
            <person name="Crous P."/>
            <person name="Grigoriev I."/>
        </authorList>
    </citation>
    <scope>NUCLEOTIDE SEQUENCE [LARGE SCALE GENOMIC DNA]</scope>
    <source>
        <strain evidence="5">CECT 20119</strain>
    </source>
</reference>
<evidence type="ECO:0000256" key="1">
    <source>
        <dbReference type="ARBA" id="ARBA00022737"/>
    </source>
</evidence>
<feature type="domain" description="DUF7708" evidence="2">
    <location>
        <begin position="130"/>
        <end position="238"/>
    </location>
</feature>
<evidence type="ECO:0000313" key="4">
    <source>
        <dbReference type="EMBL" id="KAF2224381.1"/>
    </source>
</evidence>
<evidence type="ECO:0000259" key="3">
    <source>
        <dbReference type="Pfam" id="PF24883"/>
    </source>
</evidence>